<proteinExistence type="inferred from homology"/>
<dbReference type="PANTHER" id="PTHR21237">
    <property type="entry name" value="GRPE PROTEIN"/>
    <property type="match status" value="1"/>
</dbReference>
<dbReference type="GO" id="GO:0042803">
    <property type="term" value="F:protein homodimerization activity"/>
    <property type="evidence" value="ECO:0007669"/>
    <property type="project" value="InterPro"/>
</dbReference>
<evidence type="ECO:0000256" key="5">
    <source>
        <dbReference type="RuleBase" id="RU004478"/>
    </source>
</evidence>
<dbReference type="Proteomes" id="UP000230292">
    <property type="component" value="Unassembled WGS sequence"/>
</dbReference>
<keyword evidence="3" id="KW-0963">Cytoplasm</keyword>
<dbReference type="InterPro" id="IPR013805">
    <property type="entry name" value="GrpE_CC"/>
</dbReference>
<dbReference type="Gene3D" id="2.30.22.10">
    <property type="entry name" value="Head domain of nucleotide exchange factor GrpE"/>
    <property type="match status" value="1"/>
</dbReference>
<dbReference type="EMBL" id="PFGC01000037">
    <property type="protein sequence ID" value="PIW36910.1"/>
    <property type="molecule type" value="Genomic_DNA"/>
</dbReference>
<dbReference type="PROSITE" id="PS01071">
    <property type="entry name" value="GRPE"/>
    <property type="match status" value="1"/>
</dbReference>
<dbReference type="GO" id="GO:0051087">
    <property type="term" value="F:protein-folding chaperone binding"/>
    <property type="evidence" value="ECO:0007669"/>
    <property type="project" value="InterPro"/>
</dbReference>
<comment type="subunit">
    <text evidence="3">Homodimer.</text>
</comment>
<evidence type="ECO:0000313" key="7">
    <source>
        <dbReference type="EMBL" id="PIW36910.1"/>
    </source>
</evidence>
<comment type="similarity">
    <text evidence="1 3 5">Belongs to the GrpE family.</text>
</comment>
<evidence type="ECO:0000313" key="8">
    <source>
        <dbReference type="Proteomes" id="UP000230292"/>
    </source>
</evidence>
<organism evidence="7 8">
    <name type="scientific">Candidatus Kerfeldbacteria bacterium CG15_BIG_FIL_POST_REV_8_21_14_020_45_12</name>
    <dbReference type="NCBI Taxonomy" id="2014247"/>
    <lineage>
        <taxon>Bacteria</taxon>
        <taxon>Candidatus Kerfeldiibacteriota</taxon>
    </lineage>
</organism>
<dbReference type="PANTHER" id="PTHR21237:SF23">
    <property type="entry name" value="GRPE PROTEIN HOMOLOG, MITOCHONDRIAL"/>
    <property type="match status" value="1"/>
</dbReference>
<dbReference type="Pfam" id="PF01025">
    <property type="entry name" value="GrpE"/>
    <property type="match status" value="1"/>
</dbReference>
<dbReference type="SUPFAM" id="SSF58014">
    <property type="entry name" value="Coiled-coil domain of nucleotide exchange factor GrpE"/>
    <property type="match status" value="1"/>
</dbReference>
<dbReference type="PRINTS" id="PR00773">
    <property type="entry name" value="GRPEPROTEIN"/>
</dbReference>
<dbReference type="InterPro" id="IPR009012">
    <property type="entry name" value="GrpE_head"/>
</dbReference>
<evidence type="ECO:0000256" key="1">
    <source>
        <dbReference type="ARBA" id="ARBA00009054"/>
    </source>
</evidence>
<dbReference type="CDD" id="cd00446">
    <property type="entry name" value="GrpE"/>
    <property type="match status" value="1"/>
</dbReference>
<dbReference type="HAMAP" id="MF_01151">
    <property type="entry name" value="GrpE"/>
    <property type="match status" value="1"/>
</dbReference>
<protein>
    <recommendedName>
        <fullName evidence="3 4">Protein GrpE</fullName>
    </recommendedName>
    <alternativeName>
        <fullName evidence="3">HSP-70 cofactor</fullName>
    </alternativeName>
</protein>
<dbReference type="GO" id="GO:0051082">
    <property type="term" value="F:unfolded protein binding"/>
    <property type="evidence" value="ECO:0007669"/>
    <property type="project" value="TreeGrafter"/>
</dbReference>
<gene>
    <name evidence="3 7" type="primary">grpE</name>
    <name evidence="7" type="ORF">COW24_03050</name>
</gene>
<feature type="region of interest" description="Disordered" evidence="6">
    <location>
        <begin position="1"/>
        <end position="37"/>
    </location>
</feature>
<dbReference type="AlphaFoldDB" id="A0A2M7H3V1"/>
<sequence>MTYTMSTDDNKTSQDPFDPIADQPNDEADTRKTAKAKKKDELVTLKEQCAEYLGGWQRARADYDNLQRETTRRIGETIRHANEEFILELLPMADYFSYAFKGVPEEDRGSDWLTGIEHIQTNFMRIMESHGVTPIETVGQPFDPHVHEALEEVAGGESGIIAEEVAAGFKLNDKVIRIAKVKIYK</sequence>
<evidence type="ECO:0000256" key="6">
    <source>
        <dbReference type="SAM" id="MobiDB-lite"/>
    </source>
</evidence>
<evidence type="ECO:0000256" key="4">
    <source>
        <dbReference type="RuleBase" id="RU000639"/>
    </source>
</evidence>
<comment type="function">
    <text evidence="3 4">Participates actively in the response to hyperosmotic and heat shock by preventing the aggregation of stress-denatured proteins, in association with DnaK and GrpE. It is the nucleotide exchange factor for DnaK and may function as a thermosensor. Unfolded proteins bind initially to DnaJ; upon interaction with the DnaJ-bound protein, DnaK hydrolyzes its bound ATP, resulting in the formation of a stable complex. GrpE releases ADP from DnaK; ATP binding to DnaK triggers the release of the substrate protein, thus completing the reaction cycle. Several rounds of ATP-dependent interactions between DnaJ, DnaK and GrpE are required for fully efficient folding.</text>
</comment>
<dbReference type="GO" id="GO:0006457">
    <property type="term" value="P:protein folding"/>
    <property type="evidence" value="ECO:0007669"/>
    <property type="project" value="InterPro"/>
</dbReference>
<comment type="caution">
    <text evidence="7">The sequence shown here is derived from an EMBL/GenBank/DDBJ whole genome shotgun (WGS) entry which is preliminary data.</text>
</comment>
<dbReference type="Gene3D" id="3.90.20.20">
    <property type="match status" value="1"/>
</dbReference>
<accession>A0A2M7H3V1</accession>
<keyword evidence="3 4" id="KW-0346">Stress response</keyword>
<evidence type="ECO:0000256" key="3">
    <source>
        <dbReference type="HAMAP-Rule" id="MF_01151"/>
    </source>
</evidence>
<dbReference type="SUPFAM" id="SSF51064">
    <property type="entry name" value="Head domain of nucleotide exchange factor GrpE"/>
    <property type="match status" value="1"/>
</dbReference>
<evidence type="ECO:0000256" key="2">
    <source>
        <dbReference type="ARBA" id="ARBA00023186"/>
    </source>
</evidence>
<name>A0A2M7H3V1_9BACT</name>
<dbReference type="GO" id="GO:0005737">
    <property type="term" value="C:cytoplasm"/>
    <property type="evidence" value="ECO:0007669"/>
    <property type="project" value="UniProtKB-SubCell"/>
</dbReference>
<comment type="subcellular location">
    <subcellularLocation>
        <location evidence="3">Cytoplasm</location>
    </subcellularLocation>
</comment>
<dbReference type="InterPro" id="IPR000740">
    <property type="entry name" value="GrpE"/>
</dbReference>
<feature type="compositionally biased region" description="Basic and acidic residues" evidence="6">
    <location>
        <begin position="28"/>
        <end position="37"/>
    </location>
</feature>
<dbReference type="GO" id="GO:0000774">
    <property type="term" value="F:adenyl-nucleotide exchange factor activity"/>
    <property type="evidence" value="ECO:0007669"/>
    <property type="project" value="InterPro"/>
</dbReference>
<keyword evidence="2 3" id="KW-0143">Chaperone</keyword>
<reference evidence="7 8" key="1">
    <citation type="submission" date="2017-09" db="EMBL/GenBank/DDBJ databases">
        <title>Depth-based differentiation of microbial function through sediment-hosted aquifers and enrichment of novel symbionts in the deep terrestrial subsurface.</title>
        <authorList>
            <person name="Probst A.J."/>
            <person name="Ladd B."/>
            <person name="Jarett J.K."/>
            <person name="Geller-Mcgrath D.E."/>
            <person name="Sieber C.M."/>
            <person name="Emerson J.B."/>
            <person name="Anantharaman K."/>
            <person name="Thomas B.C."/>
            <person name="Malmstrom R."/>
            <person name="Stieglmeier M."/>
            <person name="Klingl A."/>
            <person name="Woyke T."/>
            <person name="Ryan C.M."/>
            <person name="Banfield J.F."/>
        </authorList>
    </citation>
    <scope>NUCLEOTIDE SEQUENCE [LARGE SCALE GENOMIC DNA]</scope>
    <source>
        <strain evidence="7">CG15_BIG_FIL_POST_REV_8_21_14_020_45_12</strain>
    </source>
</reference>